<reference evidence="3" key="2">
    <citation type="submission" date="2015-01" db="EMBL/GenBank/DDBJ databases">
        <title>Evolutionary Origins and Diversification of the Mycorrhizal Mutualists.</title>
        <authorList>
            <consortium name="DOE Joint Genome Institute"/>
            <consortium name="Mycorrhizal Genomics Consortium"/>
            <person name="Kohler A."/>
            <person name="Kuo A."/>
            <person name="Nagy L.G."/>
            <person name="Floudas D."/>
            <person name="Copeland A."/>
            <person name="Barry K.W."/>
            <person name="Cichocki N."/>
            <person name="Veneault-Fourrey C."/>
            <person name="LaButti K."/>
            <person name="Lindquist E.A."/>
            <person name="Lipzen A."/>
            <person name="Lundell T."/>
            <person name="Morin E."/>
            <person name="Murat C."/>
            <person name="Riley R."/>
            <person name="Ohm R."/>
            <person name="Sun H."/>
            <person name="Tunlid A."/>
            <person name="Henrissat B."/>
            <person name="Grigoriev I.V."/>
            <person name="Hibbett D.S."/>
            <person name="Martin F."/>
        </authorList>
    </citation>
    <scope>NUCLEOTIDE SEQUENCE [LARGE SCALE GENOMIC DNA]</scope>
    <source>
        <strain evidence="3">ATCC 200175</strain>
    </source>
</reference>
<organism evidence="2 3">
    <name type="scientific">Paxillus involutus ATCC 200175</name>
    <dbReference type="NCBI Taxonomy" id="664439"/>
    <lineage>
        <taxon>Eukaryota</taxon>
        <taxon>Fungi</taxon>
        <taxon>Dikarya</taxon>
        <taxon>Basidiomycota</taxon>
        <taxon>Agaricomycotina</taxon>
        <taxon>Agaricomycetes</taxon>
        <taxon>Agaricomycetidae</taxon>
        <taxon>Boletales</taxon>
        <taxon>Paxilineae</taxon>
        <taxon>Paxillaceae</taxon>
        <taxon>Paxillus</taxon>
    </lineage>
</organism>
<dbReference type="AlphaFoldDB" id="A0A0C9T2Q1"/>
<dbReference type="HOGENOM" id="CLU_006344_15_2_1"/>
<evidence type="ECO:0000313" key="3">
    <source>
        <dbReference type="Proteomes" id="UP000053647"/>
    </source>
</evidence>
<dbReference type="EMBL" id="KN819424">
    <property type="protein sequence ID" value="KIJ09955.1"/>
    <property type="molecule type" value="Genomic_DNA"/>
</dbReference>
<name>A0A0C9T2Q1_PAXIN</name>
<protein>
    <submittedName>
        <fullName evidence="2">Uncharacterized protein</fullName>
    </submittedName>
</protein>
<proteinExistence type="predicted"/>
<accession>A0A0C9T2Q1</accession>
<evidence type="ECO:0000313" key="2">
    <source>
        <dbReference type="EMBL" id="KIJ09955.1"/>
    </source>
</evidence>
<evidence type="ECO:0000256" key="1">
    <source>
        <dbReference type="SAM" id="MobiDB-lite"/>
    </source>
</evidence>
<dbReference type="Proteomes" id="UP000053647">
    <property type="component" value="Unassembled WGS sequence"/>
</dbReference>
<dbReference type="OrthoDB" id="2678360at2759"/>
<keyword evidence="3" id="KW-1185">Reference proteome</keyword>
<reference evidence="2 3" key="1">
    <citation type="submission" date="2014-06" db="EMBL/GenBank/DDBJ databases">
        <authorList>
            <consortium name="DOE Joint Genome Institute"/>
            <person name="Kuo A."/>
            <person name="Kohler A."/>
            <person name="Nagy L.G."/>
            <person name="Floudas D."/>
            <person name="Copeland A."/>
            <person name="Barry K.W."/>
            <person name="Cichocki N."/>
            <person name="Veneault-Fourrey C."/>
            <person name="LaButti K."/>
            <person name="Lindquist E.A."/>
            <person name="Lipzen A."/>
            <person name="Lundell T."/>
            <person name="Morin E."/>
            <person name="Murat C."/>
            <person name="Sun H."/>
            <person name="Tunlid A."/>
            <person name="Henrissat B."/>
            <person name="Grigoriev I.V."/>
            <person name="Hibbett D.S."/>
            <person name="Martin F."/>
            <person name="Nordberg H.P."/>
            <person name="Cantor M.N."/>
            <person name="Hua S.X."/>
        </authorList>
    </citation>
    <scope>NUCLEOTIDE SEQUENCE [LARGE SCALE GENOMIC DNA]</scope>
    <source>
        <strain evidence="2 3">ATCC 200175</strain>
    </source>
</reference>
<feature type="non-terminal residue" evidence="2">
    <location>
        <position position="1"/>
    </location>
</feature>
<sequence length="84" mass="9514">RTVPDLAEDLNVPELPMLIQCFLYDQQHPDGPQSSTDMPLREMPVYRGRLDVFHSAMATFFTPSDPSGTGGMHCEHIRANPSWR</sequence>
<gene>
    <name evidence="2" type="ORF">PAXINDRAFT_86726</name>
</gene>
<feature type="region of interest" description="Disordered" evidence="1">
    <location>
        <begin position="64"/>
        <end position="84"/>
    </location>
</feature>